<gene>
    <name evidence="2" type="ORF">HINF_LOCUS11728</name>
</gene>
<sequence>MFGSCCVKSNKKNKFSTYQQLLQSLRASGLESSQLILGYDFSASNRWTGEKTYHCNMHDIQQLSETPYEKITRLMIPLVQQFDEDGNIPCYVFGDTLTKNSKVRPLIQTSSDPFITGMDNVLFAYRQNAPFIQQSGPTTLAPLIREAIRMCQQTKEYHILIVMTDGDITEPDFDGQAIIDASNYALSIVVVGLGDGPFTTLEKFDSKLKRRKFDNFNFFNFQAFKDKLNKTEVAEDIIALEMLQEIPDQFEAIKALGYMR</sequence>
<dbReference type="PANTHER" id="PTHR45751:SF11">
    <property type="entry name" value="COPINE FAMILY PROTEIN 2"/>
    <property type="match status" value="1"/>
</dbReference>
<dbReference type="Pfam" id="PF07002">
    <property type="entry name" value="Copine"/>
    <property type="match status" value="1"/>
</dbReference>
<dbReference type="InterPro" id="IPR002035">
    <property type="entry name" value="VWF_A"/>
</dbReference>
<dbReference type="PANTHER" id="PTHR45751">
    <property type="entry name" value="COPINE FAMILY PROTEIN 1"/>
    <property type="match status" value="1"/>
</dbReference>
<dbReference type="InterPro" id="IPR010734">
    <property type="entry name" value="Copine_C"/>
</dbReference>
<name>A0ABP1HBY7_9EUKA</name>
<dbReference type="Proteomes" id="UP001642409">
    <property type="component" value="Unassembled WGS sequence"/>
</dbReference>
<comment type="caution">
    <text evidence="2">The sequence shown here is derived from an EMBL/GenBank/DDBJ whole genome shotgun (WGS) entry which is preliminary data.</text>
</comment>
<evidence type="ECO:0000313" key="3">
    <source>
        <dbReference type="Proteomes" id="UP001642409"/>
    </source>
</evidence>
<accession>A0ABP1HBY7</accession>
<keyword evidence="3" id="KW-1185">Reference proteome</keyword>
<dbReference type="EMBL" id="CAXDID020000026">
    <property type="protein sequence ID" value="CAL5990896.1"/>
    <property type="molecule type" value="Genomic_DNA"/>
</dbReference>
<organism evidence="2 3">
    <name type="scientific">Hexamita inflata</name>
    <dbReference type="NCBI Taxonomy" id="28002"/>
    <lineage>
        <taxon>Eukaryota</taxon>
        <taxon>Metamonada</taxon>
        <taxon>Diplomonadida</taxon>
        <taxon>Hexamitidae</taxon>
        <taxon>Hexamitinae</taxon>
        <taxon>Hexamita</taxon>
    </lineage>
</organism>
<dbReference type="SUPFAM" id="SSF53300">
    <property type="entry name" value="vWA-like"/>
    <property type="match status" value="1"/>
</dbReference>
<dbReference type="Gene3D" id="3.40.50.410">
    <property type="entry name" value="von Willebrand factor, type A domain"/>
    <property type="match status" value="1"/>
</dbReference>
<dbReference type="SMART" id="SM00327">
    <property type="entry name" value="VWA"/>
    <property type="match status" value="1"/>
</dbReference>
<feature type="domain" description="VWFA" evidence="1">
    <location>
        <begin position="32"/>
        <end position="226"/>
    </location>
</feature>
<evidence type="ECO:0000313" key="2">
    <source>
        <dbReference type="EMBL" id="CAL5990896.1"/>
    </source>
</evidence>
<protein>
    <submittedName>
        <fullName evidence="2">Copine_I</fullName>
    </submittedName>
</protein>
<dbReference type="InterPro" id="IPR036465">
    <property type="entry name" value="vWFA_dom_sf"/>
</dbReference>
<evidence type="ECO:0000259" key="1">
    <source>
        <dbReference type="SMART" id="SM00327"/>
    </source>
</evidence>
<reference evidence="2 3" key="1">
    <citation type="submission" date="2024-07" db="EMBL/GenBank/DDBJ databases">
        <authorList>
            <person name="Akdeniz Z."/>
        </authorList>
    </citation>
    <scope>NUCLEOTIDE SEQUENCE [LARGE SCALE GENOMIC DNA]</scope>
</reference>
<dbReference type="InterPro" id="IPR052079">
    <property type="entry name" value="E3_ligase/Copine_domain"/>
</dbReference>
<proteinExistence type="predicted"/>